<accession>A0ABY8SS37</accession>
<evidence type="ECO:0000313" key="2">
    <source>
        <dbReference type="EMBL" id="WHS65864.1"/>
    </source>
</evidence>
<dbReference type="RefSeq" id="WP_283486961.1">
    <property type="nucleotide sequence ID" value="NZ_CP125947.1"/>
</dbReference>
<organism evidence="2 3">
    <name type="scientific">Comamonas resistens</name>
    <dbReference type="NCBI Taxonomy" id="3046670"/>
    <lineage>
        <taxon>Bacteria</taxon>
        <taxon>Pseudomonadati</taxon>
        <taxon>Pseudomonadota</taxon>
        <taxon>Betaproteobacteria</taxon>
        <taxon>Burkholderiales</taxon>
        <taxon>Comamonadaceae</taxon>
        <taxon>Comamonas</taxon>
    </lineage>
</organism>
<name>A0ABY8SS37_9BURK</name>
<gene>
    <name evidence="2" type="ORF">QMY55_01495</name>
</gene>
<feature type="chain" id="PRO_5045544534" evidence="1">
    <location>
        <begin position="21"/>
        <end position="190"/>
    </location>
</feature>
<dbReference type="PROSITE" id="PS51257">
    <property type="entry name" value="PROKAR_LIPOPROTEIN"/>
    <property type="match status" value="1"/>
</dbReference>
<evidence type="ECO:0000256" key="1">
    <source>
        <dbReference type="SAM" id="SignalP"/>
    </source>
</evidence>
<keyword evidence="3" id="KW-1185">Reference proteome</keyword>
<proteinExistence type="predicted"/>
<protein>
    <submittedName>
        <fullName evidence="2">Uncharacterized protein</fullName>
    </submittedName>
</protein>
<keyword evidence="1" id="KW-0732">Signal</keyword>
<dbReference type="Proteomes" id="UP001240697">
    <property type="component" value="Chromosome"/>
</dbReference>
<dbReference type="EMBL" id="CP125947">
    <property type="protein sequence ID" value="WHS65864.1"/>
    <property type="molecule type" value="Genomic_DNA"/>
</dbReference>
<sequence>MRTSGLAASAMLACSIVLLAACSPALNWRTVQLKDAALQITLPCDPQAATRPVPMGPAVVQLSVLGCEAQGSTYAVSHFQLADPAGAARALGYWQQAVLNQLRSETDPGSAAVLQAQGDGPWVPRGALNLPQSRRITFEGLSSQGQKVTGHGLWFARIEGTGVRLYHAVIYGRKAQPAEADMFFSGLQLQ</sequence>
<feature type="signal peptide" evidence="1">
    <location>
        <begin position="1"/>
        <end position="20"/>
    </location>
</feature>
<evidence type="ECO:0000313" key="3">
    <source>
        <dbReference type="Proteomes" id="UP001240697"/>
    </source>
</evidence>
<reference evidence="2 3" key="1">
    <citation type="submission" date="2023-05" db="EMBL/GenBank/DDBJ databases">
        <authorList>
            <person name="Yin Y."/>
            <person name="Lu Z."/>
        </authorList>
    </citation>
    <scope>NUCLEOTIDE SEQUENCE [LARGE SCALE GENOMIC DNA]</scope>
    <source>
        <strain evidence="2 3">ZM22</strain>
    </source>
</reference>